<name>A0AA50Q8G0_9GAMM</name>
<keyword evidence="2" id="KW-1185">Reference proteome</keyword>
<evidence type="ECO:0000313" key="2">
    <source>
        <dbReference type="Proteomes" id="UP001223802"/>
    </source>
</evidence>
<evidence type="ECO:0000313" key="1">
    <source>
        <dbReference type="EMBL" id="WMC11755.1"/>
    </source>
</evidence>
<dbReference type="RefSeq" id="WP_306762990.1">
    <property type="nucleotide sequence ID" value="NZ_CP118224.1"/>
</dbReference>
<sequence length="56" mass="6083">MTRSDASDFVEGKAYADWKKSREAELKLQAGIAERLNGVIRACGSIVKSVQAITGR</sequence>
<dbReference type="AlphaFoldDB" id="A0AA50Q8G0"/>
<protein>
    <submittedName>
        <fullName evidence="1">Uncharacterized protein</fullName>
    </submittedName>
</protein>
<organism evidence="1 2">
    <name type="scientific">Oceanimonas pelagia</name>
    <dbReference type="NCBI Taxonomy" id="3028314"/>
    <lineage>
        <taxon>Bacteria</taxon>
        <taxon>Pseudomonadati</taxon>
        <taxon>Pseudomonadota</taxon>
        <taxon>Gammaproteobacteria</taxon>
        <taxon>Aeromonadales</taxon>
        <taxon>Aeromonadaceae</taxon>
        <taxon>Oceanimonas</taxon>
    </lineage>
</organism>
<dbReference type="EMBL" id="CP118224">
    <property type="protein sequence ID" value="WMC11755.1"/>
    <property type="molecule type" value="Genomic_DNA"/>
</dbReference>
<gene>
    <name evidence="1" type="ORF">PU634_05150</name>
</gene>
<reference evidence="1 2" key="1">
    <citation type="submission" date="2023-02" db="EMBL/GenBank/DDBJ databases">
        <title>Complete genome sequence of a novel bacterium Oceanimonas sp. NTOU-MSR1 isolated from marine coast sediment.</title>
        <authorList>
            <person name="Yang H.-T."/>
            <person name="Chen Y.-L."/>
            <person name="Ho Y.-N."/>
        </authorList>
    </citation>
    <scope>NUCLEOTIDE SEQUENCE [LARGE SCALE GENOMIC DNA]</scope>
    <source>
        <strain evidence="1 2">NTOU-MSR1</strain>
    </source>
</reference>
<proteinExistence type="predicted"/>
<dbReference type="KEGG" id="ope:PU634_05150"/>
<accession>A0AA50Q8G0</accession>
<dbReference type="Proteomes" id="UP001223802">
    <property type="component" value="Chromosome"/>
</dbReference>